<dbReference type="PROSITE" id="PS50812">
    <property type="entry name" value="PWWP"/>
    <property type="match status" value="1"/>
</dbReference>
<sequence length="469" mass="54864">MINKKRQTRSQQHRKRHENSTNVLYQPTDIVLAKVKGYPAWPAMIIPNEIIPTNVLKSNPHIDADNESDQASRTDNNDSDNYISYSKILKFKKFDKLQDSYCVKFFKDDSYIWVKLNDLQKLSLNVCQDWLKKNQSSGKNKRLIPAYEMACQGFKSPGIDVWEFVEYGSKNRKTNVDDEEYIDEDRASLTNNDNNKKNKNTNQHSIKTRSKDKLSHQEKSTRSSIRSSTRQRQLRGTKTESDNQNKNILEENIDSRSKRTRNLKKQNSSSSKKLEEPSIEISEPPKKKTKTSKNIILVKPVVEKYNYEDDEDWSIVGMGPQNYDITSKISTIVTKLAHKNKLEEHNEIKMDLTDKLMSMNKLFIKVITETPKRDDYEIILDELDIVLKMNGSKNEFISVLRGNNELLINFRILFNMKLDELHRFELYDSFQKVFKSIYNCFFIPDLIPWSRDKSIDDTSKTNNKDQANN</sequence>
<reference evidence="4" key="1">
    <citation type="submission" date="2023-07" db="EMBL/GenBank/DDBJ databases">
        <title>A draft genome of Kazachstania heterogenica Y-27499.</title>
        <authorList>
            <person name="Donic C."/>
            <person name="Kralova J.S."/>
            <person name="Fidel L."/>
            <person name="Ben-Dor S."/>
            <person name="Jung S."/>
        </authorList>
    </citation>
    <scope>NUCLEOTIDE SEQUENCE [LARGE SCALE GENOMIC DNA]</scope>
    <source>
        <strain evidence="4">Y27499</strain>
    </source>
</reference>
<dbReference type="CDD" id="cd05840">
    <property type="entry name" value="PWWP_ScIOC4-like"/>
    <property type="match status" value="1"/>
</dbReference>
<evidence type="ECO:0000313" key="3">
    <source>
        <dbReference type="EMBL" id="KAK5782098.1"/>
    </source>
</evidence>
<evidence type="ECO:0000256" key="1">
    <source>
        <dbReference type="SAM" id="MobiDB-lite"/>
    </source>
</evidence>
<dbReference type="AlphaFoldDB" id="A0AAN7WU65"/>
<proteinExistence type="predicted"/>
<dbReference type="Pfam" id="PF00855">
    <property type="entry name" value="PWWP"/>
    <property type="match status" value="1"/>
</dbReference>
<dbReference type="Gene3D" id="2.30.30.140">
    <property type="match status" value="1"/>
</dbReference>
<evidence type="ECO:0000259" key="2">
    <source>
        <dbReference type="PROSITE" id="PS50812"/>
    </source>
</evidence>
<evidence type="ECO:0000313" key="4">
    <source>
        <dbReference type="Proteomes" id="UP001306508"/>
    </source>
</evidence>
<organism evidence="3 4">
    <name type="scientific">Arxiozyma heterogenica</name>
    <dbReference type="NCBI Taxonomy" id="278026"/>
    <lineage>
        <taxon>Eukaryota</taxon>
        <taxon>Fungi</taxon>
        <taxon>Dikarya</taxon>
        <taxon>Ascomycota</taxon>
        <taxon>Saccharomycotina</taxon>
        <taxon>Saccharomycetes</taxon>
        <taxon>Saccharomycetales</taxon>
        <taxon>Saccharomycetaceae</taxon>
        <taxon>Arxiozyma</taxon>
    </lineage>
</organism>
<keyword evidence="4" id="KW-1185">Reference proteome</keyword>
<dbReference type="SMART" id="SM00293">
    <property type="entry name" value="PWWP"/>
    <property type="match status" value="1"/>
</dbReference>
<feature type="compositionally biased region" description="Low complexity" evidence="1">
    <location>
        <begin position="222"/>
        <end position="231"/>
    </location>
</feature>
<accession>A0AAN7WU65</accession>
<protein>
    <recommendedName>
        <fullName evidence="2">PWWP domain-containing protein</fullName>
    </recommendedName>
</protein>
<name>A0AAN7WU65_9SACH</name>
<feature type="region of interest" description="Disordered" evidence="1">
    <location>
        <begin position="186"/>
        <end position="291"/>
    </location>
</feature>
<comment type="caution">
    <text evidence="3">The sequence shown here is derived from an EMBL/GenBank/DDBJ whole genome shotgun (WGS) entry which is preliminary data.</text>
</comment>
<dbReference type="SUPFAM" id="SSF63748">
    <property type="entry name" value="Tudor/PWWP/MBT"/>
    <property type="match status" value="1"/>
</dbReference>
<dbReference type="Proteomes" id="UP001306508">
    <property type="component" value="Unassembled WGS sequence"/>
</dbReference>
<dbReference type="InterPro" id="IPR035503">
    <property type="entry name" value="IOC4-like_PWWP"/>
</dbReference>
<feature type="domain" description="PWWP" evidence="2">
    <location>
        <begin position="27"/>
        <end position="125"/>
    </location>
</feature>
<feature type="region of interest" description="Disordered" evidence="1">
    <location>
        <begin position="1"/>
        <end position="21"/>
    </location>
</feature>
<dbReference type="InterPro" id="IPR000313">
    <property type="entry name" value="PWWP_dom"/>
</dbReference>
<feature type="compositionally biased region" description="Basic residues" evidence="1">
    <location>
        <begin position="1"/>
        <end position="17"/>
    </location>
</feature>
<feature type="compositionally biased region" description="Basic and acidic residues" evidence="1">
    <location>
        <begin position="209"/>
        <end position="221"/>
    </location>
</feature>
<dbReference type="EMBL" id="JAWIZZ010000015">
    <property type="protein sequence ID" value="KAK5782098.1"/>
    <property type="molecule type" value="Genomic_DNA"/>
</dbReference>
<gene>
    <name evidence="3" type="ORF">RI543_000420</name>
</gene>